<evidence type="ECO:0000256" key="1">
    <source>
        <dbReference type="ARBA" id="ARBA00009632"/>
    </source>
</evidence>
<evidence type="ECO:0000313" key="5">
    <source>
        <dbReference type="EMBL" id="KLN61984.1"/>
    </source>
</evidence>
<feature type="domain" description="Acetyl-CoA hydrolase/transferase N-terminal" evidence="3">
    <location>
        <begin position="5"/>
        <end position="190"/>
    </location>
</feature>
<dbReference type="InterPro" id="IPR003702">
    <property type="entry name" value="ActCoA_hydro_N"/>
</dbReference>
<dbReference type="PANTHER" id="PTHR21432">
    <property type="entry name" value="ACETYL-COA HYDROLASE-RELATED"/>
    <property type="match status" value="1"/>
</dbReference>
<dbReference type="Pfam" id="PF02550">
    <property type="entry name" value="AcetylCoA_hydro"/>
    <property type="match status" value="1"/>
</dbReference>
<dbReference type="OrthoDB" id="9801795at2"/>
<feature type="domain" description="Acetyl-CoA hydrolase/transferase C-terminal" evidence="4">
    <location>
        <begin position="282"/>
        <end position="431"/>
    </location>
</feature>
<evidence type="ECO:0000256" key="2">
    <source>
        <dbReference type="ARBA" id="ARBA00022679"/>
    </source>
</evidence>
<dbReference type="PATRIC" id="fig|1489064.4.peg.919"/>
<keyword evidence="6" id="KW-1185">Reference proteome</keyword>
<dbReference type="InterPro" id="IPR038460">
    <property type="entry name" value="AcetylCoA_hyd_C_sf"/>
</dbReference>
<dbReference type="PANTHER" id="PTHR21432:SF20">
    <property type="entry name" value="ACETYL-COA HYDROLASE"/>
    <property type="match status" value="1"/>
</dbReference>
<reference evidence="5 6" key="1">
    <citation type="submission" date="2015-03" db="EMBL/GenBank/DDBJ databases">
        <title>Genome Sequence of Kiloniella spongiae MEBiC09566, isolated from a marine sponge.</title>
        <authorList>
            <person name="Shao Z."/>
            <person name="Wang L."/>
            <person name="Li X."/>
        </authorList>
    </citation>
    <scope>NUCLEOTIDE SEQUENCE [LARGE SCALE GENOMIC DNA]</scope>
    <source>
        <strain evidence="5 6">MEBiC09566</strain>
    </source>
</reference>
<dbReference type="SUPFAM" id="SSF100950">
    <property type="entry name" value="NagB/RpiA/CoA transferase-like"/>
    <property type="match status" value="2"/>
</dbReference>
<dbReference type="InterPro" id="IPR037171">
    <property type="entry name" value="NagB/RpiA_transferase-like"/>
</dbReference>
<dbReference type="RefSeq" id="WP_047762114.1">
    <property type="nucleotide sequence ID" value="NZ_LAQL01000002.1"/>
</dbReference>
<proteinExistence type="inferred from homology"/>
<sequence>MTAAQELYLEKLMSASTAAQIVKDKSNLMISMGVSMPPALMQAVADRAVSGDLTYLKTYYMHASSHAGETILDPKVMSVIKPHSLFMSSHDRQIEKLGLERGKRWLEYIPSTFHQVGRLMSETLGADCFIATVSPMDRHGYFSLGTNSDYGTTVARSCGKLIVEVNEEMPRVFGEALIHISEVDAIVENHVPLQEVLPSAPQEVDEIIARQIVELIPDGATIQMGVGGVPNAVAGFLVKHNDLGLHSELLSPGIMDLIKSGVINGQRKTLHRLKHLFTLALGNKELYDFMDDNPSLAGYPASYINDPTIIAQNENMISVNSALQVDLTGQINAEYLRGREFSGPGGQLDFVRGAYASRGGKSFVALHSTAKAGSVSRIVSQLDGPATDPRMDTHHVVTEYGMVDLKGLSLSQRAESLIAIAHPDFRDELREAGRVRGLLS</sequence>
<dbReference type="InterPro" id="IPR046433">
    <property type="entry name" value="ActCoA_hydro"/>
</dbReference>
<dbReference type="GO" id="GO:0008775">
    <property type="term" value="F:acetate CoA-transferase activity"/>
    <property type="evidence" value="ECO:0007669"/>
    <property type="project" value="InterPro"/>
</dbReference>
<evidence type="ECO:0000313" key="6">
    <source>
        <dbReference type="Proteomes" id="UP000035444"/>
    </source>
</evidence>
<dbReference type="InterPro" id="IPR026888">
    <property type="entry name" value="AcetylCoA_hyd_C"/>
</dbReference>
<keyword evidence="2 5" id="KW-0808">Transferase</keyword>
<evidence type="ECO:0000259" key="3">
    <source>
        <dbReference type="Pfam" id="PF02550"/>
    </source>
</evidence>
<dbReference type="Gene3D" id="3.40.1080.10">
    <property type="entry name" value="Glutaconate Coenzyme A-transferase"/>
    <property type="match status" value="1"/>
</dbReference>
<dbReference type="GO" id="GO:0006083">
    <property type="term" value="P:acetate metabolic process"/>
    <property type="evidence" value="ECO:0007669"/>
    <property type="project" value="InterPro"/>
</dbReference>
<dbReference type="STRING" id="1489064.WH96_00050"/>
<dbReference type="Proteomes" id="UP000035444">
    <property type="component" value="Unassembled WGS sequence"/>
</dbReference>
<gene>
    <name evidence="5" type="ORF">WH96_00050</name>
</gene>
<protein>
    <submittedName>
        <fullName evidence="5">4-hydroxybutyrate CoA-transferase</fullName>
    </submittedName>
</protein>
<dbReference type="AlphaFoldDB" id="A0A0H2MHE6"/>
<comment type="similarity">
    <text evidence="1">Belongs to the acetyl-CoA hydrolase/transferase family.</text>
</comment>
<dbReference type="EMBL" id="LAQL01000002">
    <property type="protein sequence ID" value="KLN61984.1"/>
    <property type="molecule type" value="Genomic_DNA"/>
</dbReference>
<evidence type="ECO:0000259" key="4">
    <source>
        <dbReference type="Pfam" id="PF13336"/>
    </source>
</evidence>
<organism evidence="5 6">
    <name type="scientific">Kiloniella spongiae</name>
    <dbReference type="NCBI Taxonomy" id="1489064"/>
    <lineage>
        <taxon>Bacteria</taxon>
        <taxon>Pseudomonadati</taxon>
        <taxon>Pseudomonadota</taxon>
        <taxon>Alphaproteobacteria</taxon>
        <taxon>Rhodospirillales</taxon>
        <taxon>Kiloniellaceae</taxon>
        <taxon>Kiloniella</taxon>
    </lineage>
</organism>
<dbReference type="Pfam" id="PF13336">
    <property type="entry name" value="AcetylCoA_hyd_C"/>
    <property type="match status" value="1"/>
</dbReference>
<comment type="caution">
    <text evidence="5">The sequence shown here is derived from an EMBL/GenBank/DDBJ whole genome shotgun (WGS) entry which is preliminary data.</text>
</comment>
<dbReference type="Gene3D" id="3.30.750.70">
    <property type="entry name" value="4-hydroxybutyrate coenzyme like domains"/>
    <property type="match status" value="1"/>
</dbReference>
<accession>A0A0H2MHE6</accession>
<name>A0A0H2MHE6_9PROT</name>
<dbReference type="Gene3D" id="3.40.1080.20">
    <property type="entry name" value="Acetyl-CoA hydrolase/transferase C-terminal domain"/>
    <property type="match status" value="1"/>
</dbReference>